<evidence type="ECO:0000313" key="2">
    <source>
        <dbReference type="Proteomes" id="UP000051952"/>
    </source>
</evidence>
<name>A0A0S4KKK7_BODSA</name>
<dbReference type="VEuPathDB" id="TriTrypDB:BSAL_45155"/>
<reference evidence="2" key="1">
    <citation type="submission" date="2015-09" db="EMBL/GenBank/DDBJ databases">
        <authorList>
            <consortium name="Pathogen Informatics"/>
        </authorList>
    </citation>
    <scope>NUCLEOTIDE SEQUENCE [LARGE SCALE GENOMIC DNA]</scope>
    <source>
        <strain evidence="2">Lake Konstanz</strain>
    </source>
</reference>
<dbReference type="EMBL" id="CYKH01002197">
    <property type="protein sequence ID" value="CUI15536.1"/>
    <property type="molecule type" value="Genomic_DNA"/>
</dbReference>
<evidence type="ECO:0000313" key="1">
    <source>
        <dbReference type="EMBL" id="CUI15536.1"/>
    </source>
</evidence>
<keyword evidence="2" id="KW-1185">Reference proteome</keyword>
<protein>
    <submittedName>
        <fullName evidence="1">Uncharacterized protein</fullName>
    </submittedName>
</protein>
<dbReference type="Proteomes" id="UP000051952">
    <property type="component" value="Unassembled WGS sequence"/>
</dbReference>
<sequence length="115" mass="12387">MDLSLVTHAHVVCPRRLMNSAWPASHQLKCGHNVYSQKMEVERTVFIAAAPSDMATLTSQQVRVHPNSALQDCGGFWGRVWDKALTTVCHCGMRTTTTLAALATLLPSGGGSTPP</sequence>
<gene>
    <name evidence="1" type="ORF">BSAL_45155</name>
</gene>
<dbReference type="AlphaFoldDB" id="A0A0S4KKK7"/>
<proteinExistence type="predicted"/>
<organism evidence="1 2">
    <name type="scientific">Bodo saltans</name>
    <name type="common">Flagellated protozoan</name>
    <dbReference type="NCBI Taxonomy" id="75058"/>
    <lineage>
        <taxon>Eukaryota</taxon>
        <taxon>Discoba</taxon>
        <taxon>Euglenozoa</taxon>
        <taxon>Kinetoplastea</taxon>
        <taxon>Metakinetoplastina</taxon>
        <taxon>Eubodonida</taxon>
        <taxon>Bodonidae</taxon>
        <taxon>Bodo</taxon>
    </lineage>
</organism>
<accession>A0A0S4KKK7</accession>